<feature type="transmembrane region" description="Helical" evidence="6">
    <location>
        <begin position="48"/>
        <end position="65"/>
    </location>
</feature>
<keyword evidence="3 6" id="KW-0812">Transmembrane</keyword>
<gene>
    <name evidence="7" type="ORF">RN001_009626</name>
</gene>
<dbReference type="PANTHER" id="PTHR23427">
    <property type="entry name" value="SURFEIT LOCUS PROTEIN"/>
    <property type="match status" value="1"/>
</dbReference>
<comment type="caution">
    <text evidence="7">The sequence shown here is derived from an EMBL/GenBank/DDBJ whole genome shotgun (WGS) entry which is preliminary data.</text>
</comment>
<name>A0AAN7NZU5_9COLE</name>
<evidence type="ECO:0000313" key="8">
    <source>
        <dbReference type="Proteomes" id="UP001353858"/>
    </source>
</evidence>
<evidence type="ECO:0000313" key="7">
    <source>
        <dbReference type="EMBL" id="KAK4877120.1"/>
    </source>
</evidence>
<dbReference type="CDD" id="cd06662">
    <property type="entry name" value="SURF1"/>
    <property type="match status" value="1"/>
</dbReference>
<evidence type="ECO:0000256" key="5">
    <source>
        <dbReference type="ARBA" id="ARBA00023136"/>
    </source>
</evidence>
<keyword evidence="6" id="KW-0496">Mitochondrion</keyword>
<evidence type="ECO:0000256" key="3">
    <source>
        <dbReference type="ARBA" id="ARBA00022692"/>
    </source>
</evidence>
<reference evidence="8" key="1">
    <citation type="submission" date="2023-01" db="EMBL/GenBank/DDBJ databases">
        <title>Key to firefly adult light organ development and bioluminescence: homeobox transcription factors regulate luciferase expression and transportation to peroxisome.</title>
        <authorList>
            <person name="Fu X."/>
        </authorList>
    </citation>
    <scope>NUCLEOTIDE SEQUENCE [LARGE SCALE GENOMIC DNA]</scope>
</reference>
<comment type="subcellular location">
    <subcellularLocation>
        <location evidence="1">Membrane</location>
    </subcellularLocation>
    <subcellularLocation>
        <location evidence="6">Mitochondrion inner membrane</location>
        <topology evidence="6">Multi-pass membrane protein</topology>
    </subcellularLocation>
</comment>
<dbReference type="InterPro" id="IPR045214">
    <property type="entry name" value="Surf1/Surf4"/>
</dbReference>
<dbReference type="EMBL" id="JARPUR010000004">
    <property type="protein sequence ID" value="KAK4877120.1"/>
    <property type="molecule type" value="Genomic_DNA"/>
</dbReference>
<evidence type="ECO:0000256" key="2">
    <source>
        <dbReference type="ARBA" id="ARBA00007165"/>
    </source>
</evidence>
<organism evidence="7 8">
    <name type="scientific">Aquatica leii</name>
    <dbReference type="NCBI Taxonomy" id="1421715"/>
    <lineage>
        <taxon>Eukaryota</taxon>
        <taxon>Metazoa</taxon>
        <taxon>Ecdysozoa</taxon>
        <taxon>Arthropoda</taxon>
        <taxon>Hexapoda</taxon>
        <taxon>Insecta</taxon>
        <taxon>Pterygota</taxon>
        <taxon>Neoptera</taxon>
        <taxon>Endopterygota</taxon>
        <taxon>Coleoptera</taxon>
        <taxon>Polyphaga</taxon>
        <taxon>Elateriformia</taxon>
        <taxon>Elateroidea</taxon>
        <taxon>Lampyridae</taxon>
        <taxon>Luciolinae</taxon>
        <taxon>Aquatica</taxon>
    </lineage>
</organism>
<proteinExistence type="inferred from homology"/>
<sequence length="287" mass="33101">MNTFLCNYSLRNVKQYTKINNFYLQCVSKNQIRPASFQSRAVKRIGPIGWLLLIVPGGTFCLGTWQVQRKRWKENLVDQLQTRINANPVPLPESLEEISQLEYYPVRVRGQFLHDKEVYLGPRSLLQHGDAVTKSSLISKGQSASQGYLVVTPFKLEDREETILINRGWVSNKHKNPYTRLEGQIQGTVDLIGIVRLHENRLPFMPANKPGVNSWFYRDLKQMCELTGADPIFLDATNEFDVKGGPVGSQTRISLRNEHLSYILTWYSLSVFTGFMWYSYFIRGVKF</sequence>
<evidence type="ECO:0000256" key="4">
    <source>
        <dbReference type="ARBA" id="ARBA00022989"/>
    </source>
</evidence>
<dbReference type="PROSITE" id="PS50895">
    <property type="entry name" value="SURF1"/>
    <property type="match status" value="1"/>
</dbReference>
<keyword evidence="8" id="KW-1185">Reference proteome</keyword>
<protein>
    <recommendedName>
        <fullName evidence="6">SURF1-like protein</fullName>
    </recommendedName>
</protein>
<comment type="function">
    <text evidence="6">Probably involved in the biogenesis of the COX complex.</text>
</comment>
<comment type="similarity">
    <text evidence="2 6">Belongs to the SURF1 family.</text>
</comment>
<dbReference type="GO" id="GO:0005743">
    <property type="term" value="C:mitochondrial inner membrane"/>
    <property type="evidence" value="ECO:0007669"/>
    <property type="project" value="UniProtKB-SubCell"/>
</dbReference>
<feature type="transmembrane region" description="Helical" evidence="6">
    <location>
        <begin position="260"/>
        <end position="280"/>
    </location>
</feature>
<dbReference type="Proteomes" id="UP001353858">
    <property type="component" value="Unassembled WGS sequence"/>
</dbReference>
<dbReference type="GO" id="GO:0033617">
    <property type="term" value="P:mitochondrial respiratory chain complex IV assembly"/>
    <property type="evidence" value="ECO:0007669"/>
    <property type="project" value="TreeGrafter"/>
</dbReference>
<keyword evidence="4 6" id="KW-1133">Transmembrane helix</keyword>
<accession>A0AAN7NZU5</accession>
<dbReference type="InterPro" id="IPR002994">
    <property type="entry name" value="Surf1/Shy1"/>
</dbReference>
<dbReference type="AlphaFoldDB" id="A0AAN7NZU5"/>
<evidence type="ECO:0000256" key="6">
    <source>
        <dbReference type="RuleBase" id="RU363076"/>
    </source>
</evidence>
<keyword evidence="5 6" id="KW-0472">Membrane</keyword>
<dbReference type="Pfam" id="PF02104">
    <property type="entry name" value="SURF1"/>
    <property type="match status" value="1"/>
</dbReference>
<evidence type="ECO:0000256" key="1">
    <source>
        <dbReference type="ARBA" id="ARBA00004370"/>
    </source>
</evidence>
<keyword evidence="6" id="KW-0999">Mitochondrion inner membrane</keyword>
<dbReference type="PANTHER" id="PTHR23427:SF2">
    <property type="entry name" value="SURFEIT LOCUS PROTEIN 1"/>
    <property type="match status" value="1"/>
</dbReference>